<sequence>MSNFFYYVTHGNAKPARNNNGVPPQVQDLYVTPTQMPTYAPGLAEGHVEVQAESPGIARAQGAKYTCQKCGAATRSSKLVCSTCVQAARTRRANGHAEPVPRSPARESVPALQVPYGQEAGQSPGYAAEQSQGYFQPVYAPVPEPEHAAPAPYQQVVYEPQEVIRSHSGPQTPAGEPPGHRSRQAKYVCRKCGNATRSSKGVCSTCCAARKGGPMFVPQYVS</sequence>
<accession>G7E447</accession>
<comment type="caution">
    <text evidence="1">The sequence shown here is derived from an EMBL/GenBank/DDBJ whole genome shotgun (WGS) entry which is preliminary data.</text>
</comment>
<evidence type="ECO:0000313" key="2">
    <source>
        <dbReference type="Proteomes" id="UP000009131"/>
    </source>
</evidence>
<dbReference type="AlphaFoldDB" id="G7E447"/>
<dbReference type="RefSeq" id="XP_014568265.1">
    <property type="nucleotide sequence ID" value="XM_014712779.1"/>
</dbReference>
<dbReference type="HOGENOM" id="CLU_1245669_0_0_1"/>
<name>G7E447_MIXOS</name>
<organism evidence="1 2">
    <name type="scientific">Mixia osmundae (strain CBS 9802 / IAM 14324 / JCM 22182 / KY 12970)</name>
    <dbReference type="NCBI Taxonomy" id="764103"/>
    <lineage>
        <taxon>Eukaryota</taxon>
        <taxon>Fungi</taxon>
        <taxon>Dikarya</taxon>
        <taxon>Basidiomycota</taxon>
        <taxon>Pucciniomycotina</taxon>
        <taxon>Mixiomycetes</taxon>
        <taxon>Mixiales</taxon>
        <taxon>Mixiaceae</taxon>
        <taxon>Mixia</taxon>
    </lineage>
</organism>
<proteinExistence type="predicted"/>
<evidence type="ECO:0000313" key="1">
    <source>
        <dbReference type="EMBL" id="GAA97607.1"/>
    </source>
</evidence>
<dbReference type="InParanoid" id="G7E447"/>
<keyword evidence="2" id="KW-1185">Reference proteome</keyword>
<dbReference type="EMBL" id="BABT02000129">
    <property type="protein sequence ID" value="GAA97607.1"/>
    <property type="molecule type" value="Genomic_DNA"/>
</dbReference>
<protein>
    <submittedName>
        <fullName evidence="1">Uncharacterized protein</fullName>
    </submittedName>
</protein>
<dbReference type="Proteomes" id="UP000009131">
    <property type="component" value="Unassembled WGS sequence"/>
</dbReference>
<reference evidence="1 2" key="2">
    <citation type="journal article" date="2012" name="Open Biol.">
        <title>Characteristics of nucleosomes and linker DNA regions on the genome of the basidiomycete Mixia osmundae revealed by mono- and dinucleosome mapping.</title>
        <authorList>
            <person name="Nishida H."/>
            <person name="Kondo S."/>
            <person name="Matsumoto T."/>
            <person name="Suzuki Y."/>
            <person name="Yoshikawa H."/>
            <person name="Taylor T.D."/>
            <person name="Sugiyama J."/>
        </authorList>
    </citation>
    <scope>NUCLEOTIDE SEQUENCE [LARGE SCALE GENOMIC DNA]</scope>
    <source>
        <strain evidence="2">CBS 9802 / IAM 14324 / JCM 22182 / KY 12970</strain>
    </source>
</reference>
<reference evidence="1 2" key="1">
    <citation type="journal article" date="2011" name="J. Gen. Appl. Microbiol.">
        <title>Draft genome sequencing of the enigmatic basidiomycete Mixia osmundae.</title>
        <authorList>
            <person name="Nishida H."/>
            <person name="Nagatsuka Y."/>
            <person name="Sugiyama J."/>
        </authorList>
    </citation>
    <scope>NUCLEOTIDE SEQUENCE [LARGE SCALE GENOMIC DNA]</scope>
    <source>
        <strain evidence="2">CBS 9802 / IAM 14324 / JCM 22182 / KY 12970</strain>
    </source>
</reference>
<gene>
    <name evidence="1" type="primary">Mo04285</name>
    <name evidence="1" type="ORF">E5Q_04285</name>
</gene>